<organism evidence="7 8">
    <name type="scientific">Rhodamnia argentea</name>
    <dbReference type="NCBI Taxonomy" id="178133"/>
    <lineage>
        <taxon>Eukaryota</taxon>
        <taxon>Viridiplantae</taxon>
        <taxon>Streptophyta</taxon>
        <taxon>Embryophyta</taxon>
        <taxon>Tracheophyta</taxon>
        <taxon>Spermatophyta</taxon>
        <taxon>Magnoliopsida</taxon>
        <taxon>eudicotyledons</taxon>
        <taxon>Gunneridae</taxon>
        <taxon>Pentapetalae</taxon>
        <taxon>rosids</taxon>
        <taxon>malvids</taxon>
        <taxon>Myrtales</taxon>
        <taxon>Myrtaceae</taxon>
        <taxon>Myrtoideae</taxon>
        <taxon>Myrteae</taxon>
        <taxon>Australasian group</taxon>
        <taxon>Rhodamnia</taxon>
    </lineage>
</organism>
<keyword evidence="7" id="KW-1185">Reference proteome</keyword>
<keyword evidence="2" id="KW-0677">Repeat</keyword>
<keyword evidence="4" id="KW-0520">NAD</keyword>
<sequence length="1151" mass="130569">MAASSNPRGNYHVFLSFRGTDVRNSFLGHLHTALDRRGIYAYVDSEELRKGEQISPALTKAIEDSRIAIVVFSKDYASSPWCLEEVAKIMECKERRDLVVFPVFYKVESREVRTPRQSYREAMVKHESKLGKDSEKVKRWKKALFDAGSLSGWELKDKDEAKLIKKIVKEISMQLGRTPLHVAKHPVAIYPRVVELESMLNLESEDDVLMIGLWGPGGIGKTTLAKALYNDIFRGFEATCFLANVRETSKDSKDLVPLQERLLSEILLGKGLTVFSVDGGINLMQDRLCRKKVLLVLDDVDDVKQLSALAGEPEWFGKGSRIIITTRDNHLLTLHGIDKDHIYEVKTLEYDKALDLFKKHAFLRNNEIVIRRDLVYSALRYANGLPLALEVLGSFLRGRREREWESAMNKLAKSPDKTINDVLKLSYDGLEDYAKEIFLDIACFFKGRSTEYIMKVLNSCSFDAMIGVQVLVEKSLITVKKPSTHRETHRETETLQMHDLIQLMGTDIVKQECSDDPGRRSRLWLCEDVHDVLSGDMGTNAIKAIVLDLPQTEAIYIGPNAFRNMRRLRLLIMINVHNAFQGPICLPNELRWFEWPECPPWVPEFSSGPKKLVGLDLRNSNVQVAREQFKDFKNLKFLNFSECPSVVCMPDLNLTPNLVELDLHGCKNLERAHESVAYHAKLQMLNLKGCSNLHHLSDVLRSKNLQLLNLTGCSKLGRFPDIPDKMEGLQELYLKGTSIEELPASIENLISLENMSLVNCKKLAVLPSSIYRLPSLESLRLDGCSKLIKFPKEEEDSSDLHSKTGFPKLLILSLDGCNLLEVEFLENHSCFPYLRHLTLSGNNFTHLPTFGRLHNLSLLDVSECRQLQEILQIPGQLVDLYAESCESLIKVPSDICEVENIHLTSCHELARNGLTMNDLFKPEVNPEKLRSTFWSDFSLPGGEMPRWLLPDKEGYISFVASKDLYKKFLGLACGVVFRAEQGQGSVKLRLIPYVNGKFKNTIAVTTTVSPLHSDHVWLDFFDAEEIWEKIDFGPNDSSSFQFGVRASGGVIVKKCGFRLICKPLEDDLEVLLQDDHLLDPTLLYEIWHEDSETSKEEESSSETENLLDSKTSTGANSSRNFIYKESDIASLSLERWLNHEDNNETSTEGDS</sequence>
<name>A0ABM3H7S4_9MYRT</name>
<keyword evidence="1" id="KW-0433">Leucine-rich repeat</keyword>
<dbReference type="InterPro" id="IPR002182">
    <property type="entry name" value="NB-ARC"/>
</dbReference>
<dbReference type="PANTHER" id="PTHR11017">
    <property type="entry name" value="LEUCINE-RICH REPEAT-CONTAINING PROTEIN"/>
    <property type="match status" value="1"/>
</dbReference>
<dbReference type="InterPro" id="IPR035897">
    <property type="entry name" value="Toll_tir_struct_dom_sf"/>
</dbReference>
<evidence type="ECO:0000256" key="1">
    <source>
        <dbReference type="ARBA" id="ARBA00022614"/>
    </source>
</evidence>
<dbReference type="InterPro" id="IPR042197">
    <property type="entry name" value="Apaf_helical"/>
</dbReference>
<dbReference type="PRINTS" id="PR00364">
    <property type="entry name" value="DISEASERSIST"/>
</dbReference>
<dbReference type="InterPro" id="IPR003593">
    <property type="entry name" value="AAA+_ATPase"/>
</dbReference>
<dbReference type="PROSITE" id="PS51450">
    <property type="entry name" value="LRR"/>
    <property type="match status" value="1"/>
</dbReference>
<dbReference type="Gene3D" id="3.80.10.10">
    <property type="entry name" value="Ribonuclease Inhibitor"/>
    <property type="match status" value="2"/>
</dbReference>
<proteinExistence type="predicted"/>
<dbReference type="Pfam" id="PF23282">
    <property type="entry name" value="WHD_ROQ1"/>
    <property type="match status" value="1"/>
</dbReference>
<dbReference type="SUPFAM" id="SSF52058">
    <property type="entry name" value="L domain-like"/>
    <property type="match status" value="1"/>
</dbReference>
<evidence type="ECO:0000313" key="7">
    <source>
        <dbReference type="Proteomes" id="UP000827889"/>
    </source>
</evidence>
<dbReference type="Pfam" id="PF01582">
    <property type="entry name" value="TIR"/>
    <property type="match status" value="1"/>
</dbReference>
<evidence type="ECO:0000313" key="8">
    <source>
        <dbReference type="RefSeq" id="XP_048132648.1"/>
    </source>
</evidence>
<evidence type="ECO:0000259" key="6">
    <source>
        <dbReference type="PROSITE" id="PS50104"/>
    </source>
</evidence>
<feature type="domain" description="TIR" evidence="6">
    <location>
        <begin position="9"/>
        <end position="175"/>
    </location>
</feature>
<dbReference type="Proteomes" id="UP000827889">
    <property type="component" value="Chromosome 1"/>
</dbReference>
<evidence type="ECO:0000256" key="2">
    <source>
        <dbReference type="ARBA" id="ARBA00022737"/>
    </source>
</evidence>
<feature type="compositionally biased region" description="Polar residues" evidence="5">
    <location>
        <begin position="1106"/>
        <end position="1117"/>
    </location>
</feature>
<evidence type="ECO:0000256" key="4">
    <source>
        <dbReference type="ARBA" id="ARBA00023027"/>
    </source>
</evidence>
<dbReference type="InterPro" id="IPR000157">
    <property type="entry name" value="TIR_dom"/>
</dbReference>
<dbReference type="PROSITE" id="PS50104">
    <property type="entry name" value="TIR"/>
    <property type="match status" value="1"/>
</dbReference>
<dbReference type="GeneID" id="115740325"/>
<dbReference type="InterPro" id="IPR036390">
    <property type="entry name" value="WH_DNA-bd_sf"/>
</dbReference>
<feature type="region of interest" description="Disordered" evidence="5">
    <location>
        <begin position="1093"/>
        <end position="1117"/>
    </location>
</feature>
<evidence type="ECO:0000256" key="3">
    <source>
        <dbReference type="ARBA" id="ARBA00022821"/>
    </source>
</evidence>
<dbReference type="Gene3D" id="3.40.50.10140">
    <property type="entry name" value="Toll/interleukin-1 receptor homology (TIR) domain"/>
    <property type="match status" value="1"/>
</dbReference>
<dbReference type="SMART" id="SM00382">
    <property type="entry name" value="AAA"/>
    <property type="match status" value="1"/>
</dbReference>
<dbReference type="Gene3D" id="1.10.8.430">
    <property type="entry name" value="Helical domain of apoptotic protease-activating factors"/>
    <property type="match status" value="1"/>
</dbReference>
<gene>
    <name evidence="8" type="primary">LOC115740325</name>
</gene>
<keyword evidence="3" id="KW-0611">Plant defense</keyword>
<protein>
    <submittedName>
        <fullName evidence="8">Disease resistance protein Roq1-like</fullName>
    </submittedName>
</protein>
<dbReference type="SUPFAM" id="SSF46785">
    <property type="entry name" value="Winged helix' DNA-binding domain"/>
    <property type="match status" value="1"/>
</dbReference>
<dbReference type="InterPro" id="IPR058192">
    <property type="entry name" value="WHD_ROQ1-like"/>
</dbReference>
<accession>A0ABM3H7S4</accession>
<dbReference type="RefSeq" id="XP_048132648.1">
    <property type="nucleotide sequence ID" value="XM_048276691.1"/>
</dbReference>
<dbReference type="InterPro" id="IPR032675">
    <property type="entry name" value="LRR_dom_sf"/>
</dbReference>
<dbReference type="InterPro" id="IPR044974">
    <property type="entry name" value="Disease_R_plants"/>
</dbReference>
<dbReference type="Gene3D" id="3.40.50.300">
    <property type="entry name" value="P-loop containing nucleotide triphosphate hydrolases"/>
    <property type="match status" value="1"/>
</dbReference>
<dbReference type="PANTHER" id="PTHR11017:SF292">
    <property type="entry name" value="AAA+ ATPASE DOMAIN-CONTAINING PROTEIN"/>
    <property type="match status" value="1"/>
</dbReference>
<dbReference type="SMART" id="SM00255">
    <property type="entry name" value="TIR"/>
    <property type="match status" value="1"/>
</dbReference>
<evidence type="ECO:0000256" key="5">
    <source>
        <dbReference type="SAM" id="MobiDB-lite"/>
    </source>
</evidence>
<reference evidence="7" key="1">
    <citation type="submission" date="2025-05" db="UniProtKB">
        <authorList>
            <consortium name="RefSeq"/>
        </authorList>
    </citation>
    <scope>NUCLEOTIDE SEQUENCE [LARGE SCALE GENOMIC DNA]</scope>
</reference>
<dbReference type="SUPFAM" id="SSF52200">
    <property type="entry name" value="Toll/Interleukin receptor TIR domain"/>
    <property type="match status" value="1"/>
</dbReference>
<dbReference type="InterPro" id="IPR058546">
    <property type="entry name" value="RPS4B/Roq1-like_LRR"/>
</dbReference>
<dbReference type="Pfam" id="PF23286">
    <property type="entry name" value="LRR_13"/>
    <property type="match status" value="1"/>
</dbReference>
<dbReference type="InterPro" id="IPR001611">
    <property type="entry name" value="Leu-rich_rpt"/>
</dbReference>
<dbReference type="Pfam" id="PF00931">
    <property type="entry name" value="NB-ARC"/>
    <property type="match status" value="1"/>
</dbReference>
<dbReference type="InterPro" id="IPR027417">
    <property type="entry name" value="P-loop_NTPase"/>
</dbReference>
<feature type="non-terminal residue" evidence="8">
    <location>
        <position position="1151"/>
    </location>
</feature>
<reference evidence="8" key="2">
    <citation type="submission" date="2025-08" db="UniProtKB">
        <authorList>
            <consortium name="RefSeq"/>
        </authorList>
    </citation>
    <scope>IDENTIFICATION</scope>
    <source>
        <tissue evidence="8">Leaf</tissue>
    </source>
</reference>
<dbReference type="SUPFAM" id="SSF52540">
    <property type="entry name" value="P-loop containing nucleoside triphosphate hydrolases"/>
    <property type="match status" value="1"/>
</dbReference>